<evidence type="ECO:0000313" key="14">
    <source>
        <dbReference type="Proteomes" id="UP000284051"/>
    </source>
</evidence>
<dbReference type="Proteomes" id="UP000283513">
    <property type="component" value="Unassembled WGS sequence"/>
</dbReference>
<dbReference type="EMBL" id="WNAJ01000005">
    <property type="protein sequence ID" value="MTR84723.1"/>
    <property type="molecule type" value="Genomic_DNA"/>
</dbReference>
<evidence type="ECO:0000313" key="7">
    <source>
        <dbReference type="EMBL" id="RHA69216.1"/>
    </source>
</evidence>
<dbReference type="GO" id="GO:0003677">
    <property type="term" value="F:DNA binding"/>
    <property type="evidence" value="ECO:0007669"/>
    <property type="project" value="UniProtKB-UniRule"/>
</dbReference>
<evidence type="ECO:0000313" key="6">
    <source>
        <dbReference type="EMBL" id="MVQ44804.1"/>
    </source>
</evidence>
<dbReference type="Pfam" id="PF14278">
    <property type="entry name" value="TetR_C_8"/>
    <property type="match status" value="1"/>
</dbReference>
<dbReference type="EMBL" id="QRID01000015">
    <property type="protein sequence ID" value="RHG26666.1"/>
    <property type="molecule type" value="Genomic_DNA"/>
</dbReference>
<dbReference type="EMBL" id="WGGT01000003">
    <property type="protein sequence ID" value="MVQ44804.1"/>
    <property type="molecule type" value="Genomic_DNA"/>
</dbReference>
<gene>
    <name evidence="4" type="primary">dhaS_1</name>
    <name evidence="9" type="ORF">DW264_14005</name>
    <name evidence="8" type="ORF">DW856_04550</name>
    <name evidence="7" type="ORF">DW927_04235</name>
    <name evidence="10" type="ORF">DWZ31_03610</name>
    <name evidence="4" type="ORF">ERS852572_02064</name>
    <name evidence="6" type="ORF">GCK47_03505</name>
    <name evidence="5" type="ORF">GMD50_06540</name>
</gene>
<dbReference type="PANTHER" id="PTHR43479">
    <property type="entry name" value="ACREF/ENVCD OPERON REPRESSOR-RELATED"/>
    <property type="match status" value="1"/>
</dbReference>
<dbReference type="EMBL" id="QRQN01000003">
    <property type="protein sequence ID" value="RHN11148.1"/>
    <property type="molecule type" value="Genomic_DNA"/>
</dbReference>
<keyword evidence="1 2" id="KW-0238">DNA-binding</keyword>
<dbReference type="EMBL" id="QSFP01000003">
    <property type="protein sequence ID" value="RHA69216.1"/>
    <property type="molecule type" value="Genomic_DNA"/>
</dbReference>
<dbReference type="InterPro" id="IPR039532">
    <property type="entry name" value="TetR_C_Firmicutes"/>
</dbReference>
<evidence type="ECO:0000313" key="8">
    <source>
        <dbReference type="EMBL" id="RHC19167.1"/>
    </source>
</evidence>
<dbReference type="Gene3D" id="1.10.357.10">
    <property type="entry name" value="Tetracycline Repressor, domain 2"/>
    <property type="match status" value="1"/>
</dbReference>
<dbReference type="GeneID" id="61434643"/>
<organism evidence="4 11">
    <name type="scientific">Roseburia intestinalis</name>
    <dbReference type="NCBI Taxonomy" id="166486"/>
    <lineage>
        <taxon>Bacteria</taxon>
        <taxon>Bacillati</taxon>
        <taxon>Bacillota</taxon>
        <taxon>Clostridia</taxon>
        <taxon>Lachnospirales</taxon>
        <taxon>Lachnospiraceae</taxon>
        <taxon>Roseburia</taxon>
    </lineage>
</organism>
<reference evidence="4 11" key="1">
    <citation type="submission" date="2015-09" db="EMBL/GenBank/DDBJ databases">
        <authorList>
            <consortium name="Pathogen Informatics"/>
        </authorList>
    </citation>
    <scope>NUCLEOTIDE SEQUENCE [LARGE SCALE GENOMIC DNA]</scope>
    <source>
        <strain evidence="4 11">2789STDY5834960</strain>
    </source>
</reference>
<reference evidence="5 16" key="3">
    <citation type="journal article" date="2019" name="Nat. Med.">
        <title>A library of human gut bacterial isolates paired with longitudinal multiomics data enables mechanistic microbiome research.</title>
        <authorList>
            <person name="Poyet M."/>
            <person name="Groussin M."/>
            <person name="Gibbons S.M."/>
            <person name="Avila-Pacheco J."/>
            <person name="Jiang X."/>
            <person name="Kearney S.M."/>
            <person name="Perrotta A.R."/>
            <person name="Berdy B."/>
            <person name="Zhao S."/>
            <person name="Lieberman T.D."/>
            <person name="Swanson P.K."/>
            <person name="Smith M."/>
            <person name="Roesemann S."/>
            <person name="Alexander J.E."/>
            <person name="Rich S.A."/>
            <person name="Livny J."/>
            <person name="Vlamakis H."/>
            <person name="Clish C."/>
            <person name="Bullock K."/>
            <person name="Deik A."/>
            <person name="Scott J."/>
            <person name="Pierce K.A."/>
            <person name="Xavier R.J."/>
            <person name="Alm E.J."/>
        </authorList>
    </citation>
    <scope>NUCLEOTIDE SEQUENCE [LARGE SCALE GENOMIC DNA]</scope>
    <source>
        <strain evidence="5 16">BIOML-A1</strain>
    </source>
</reference>
<dbReference type="InterPro" id="IPR009057">
    <property type="entry name" value="Homeodomain-like_sf"/>
</dbReference>
<dbReference type="InterPro" id="IPR050624">
    <property type="entry name" value="HTH-type_Tx_Regulator"/>
</dbReference>
<evidence type="ECO:0000313" key="15">
    <source>
        <dbReference type="Proteomes" id="UP000284465"/>
    </source>
</evidence>
<dbReference type="PANTHER" id="PTHR43479:SF7">
    <property type="entry name" value="TETR-FAMILY TRANSCRIPTIONAL REGULATOR"/>
    <property type="match status" value="1"/>
</dbReference>
<evidence type="ECO:0000313" key="16">
    <source>
        <dbReference type="Proteomes" id="UP000478483"/>
    </source>
</evidence>
<dbReference type="SUPFAM" id="SSF46689">
    <property type="entry name" value="Homeodomain-like"/>
    <property type="match status" value="1"/>
</dbReference>
<feature type="DNA-binding region" description="H-T-H motif" evidence="2">
    <location>
        <begin position="30"/>
        <end position="49"/>
    </location>
</feature>
<dbReference type="PaxDb" id="166486-ERS852572_02064"/>
<evidence type="ECO:0000256" key="2">
    <source>
        <dbReference type="PROSITE-ProRule" id="PRU00335"/>
    </source>
</evidence>
<dbReference type="Proteomes" id="UP000284051">
    <property type="component" value="Unassembled WGS sequence"/>
</dbReference>
<dbReference type="Proteomes" id="UP000283586">
    <property type="component" value="Unassembled WGS sequence"/>
</dbReference>
<dbReference type="EMBL" id="QSHO01000003">
    <property type="protein sequence ID" value="RHC19167.1"/>
    <property type="molecule type" value="Genomic_DNA"/>
</dbReference>
<dbReference type="PROSITE" id="PS50977">
    <property type="entry name" value="HTH_TETR_2"/>
    <property type="match status" value="1"/>
</dbReference>
<reference evidence="6 17" key="4">
    <citation type="submission" date="2019-10" db="EMBL/GenBank/DDBJ databases">
        <title>Roseburia spp. ameliorate alcoholic fatty liver via restoration of gut barrier function.</title>
        <authorList>
            <person name="Seo B."/>
            <person name="Ko G."/>
        </authorList>
    </citation>
    <scope>NUCLEOTIDE SEQUENCE [LARGE SCALE GENOMIC DNA]</scope>
    <source>
        <strain evidence="6 17">SNUG30017</strain>
    </source>
</reference>
<reference evidence="12 13" key="2">
    <citation type="submission" date="2018-08" db="EMBL/GenBank/DDBJ databases">
        <title>A genome reference for cultivated species of the human gut microbiota.</title>
        <authorList>
            <person name="Zou Y."/>
            <person name="Xue W."/>
            <person name="Luo G."/>
        </authorList>
    </citation>
    <scope>NUCLEOTIDE SEQUENCE [LARGE SCALE GENOMIC DNA]</scope>
    <source>
        <strain evidence="10 13">AF31-21AC</strain>
        <strain evidence="9 14">AM22-21LB</strain>
        <strain evidence="8 12">AM37-1AC</strain>
        <strain evidence="7 15">AM43-11</strain>
    </source>
</reference>
<dbReference type="STRING" id="166486.ERS852572_02064"/>
<dbReference type="OrthoDB" id="9810250at2"/>
<evidence type="ECO:0000313" key="13">
    <source>
        <dbReference type="Proteomes" id="UP000283586"/>
    </source>
</evidence>
<dbReference type="InterPro" id="IPR001647">
    <property type="entry name" value="HTH_TetR"/>
</dbReference>
<evidence type="ECO:0000313" key="5">
    <source>
        <dbReference type="EMBL" id="MTR84723.1"/>
    </source>
</evidence>
<evidence type="ECO:0000313" key="12">
    <source>
        <dbReference type="Proteomes" id="UP000283513"/>
    </source>
</evidence>
<dbReference type="Proteomes" id="UP000479531">
    <property type="component" value="Unassembled WGS sequence"/>
</dbReference>
<dbReference type="EMBL" id="CYXZ01000014">
    <property type="protein sequence ID" value="CUN13258.1"/>
    <property type="molecule type" value="Genomic_DNA"/>
</dbReference>
<accession>A0A173UI47</accession>
<evidence type="ECO:0000259" key="3">
    <source>
        <dbReference type="PROSITE" id="PS50977"/>
    </source>
</evidence>
<sequence length="188" mass="21701">MTGQGKSAIDTLLAESFKELALKHPIEKITIKEITDKAGVIRPTFYNHFQDKYELLEWIIDTQLIAPAEPLIQNGMVNEALVLLFSNIEKEKEFYQKASRLEGQNSFESIAQSCIMKVFLRVFERSAATKKPKYVWLTPERIAAYYAQSMCYIVMNWIQSGMTISARELAEIYDYIIKRSMEDILAEL</sequence>
<dbReference type="Proteomes" id="UP000478483">
    <property type="component" value="Unassembled WGS sequence"/>
</dbReference>
<proteinExistence type="predicted"/>
<evidence type="ECO:0000313" key="9">
    <source>
        <dbReference type="EMBL" id="RHG26666.1"/>
    </source>
</evidence>
<feature type="domain" description="HTH tetR-type" evidence="3">
    <location>
        <begin position="7"/>
        <end position="67"/>
    </location>
</feature>
<evidence type="ECO:0000313" key="11">
    <source>
        <dbReference type="Proteomes" id="UP000095350"/>
    </source>
</evidence>
<evidence type="ECO:0000313" key="10">
    <source>
        <dbReference type="EMBL" id="RHN11148.1"/>
    </source>
</evidence>
<dbReference type="Pfam" id="PF00440">
    <property type="entry name" value="TetR_N"/>
    <property type="match status" value="1"/>
</dbReference>
<evidence type="ECO:0000256" key="1">
    <source>
        <dbReference type="ARBA" id="ARBA00023125"/>
    </source>
</evidence>
<dbReference type="Proteomes" id="UP000284465">
    <property type="component" value="Unassembled WGS sequence"/>
</dbReference>
<evidence type="ECO:0000313" key="17">
    <source>
        <dbReference type="Proteomes" id="UP000479531"/>
    </source>
</evidence>
<protein>
    <submittedName>
        <fullName evidence="4">HTH-type dhaKLM operon transcriptional activator dhaS</fullName>
    </submittedName>
    <submittedName>
        <fullName evidence="5">TetR family transcriptional regulator</fullName>
    </submittedName>
</protein>
<evidence type="ECO:0000313" key="4">
    <source>
        <dbReference type="EMBL" id="CUN13258.1"/>
    </source>
</evidence>
<name>A0A173UI47_9FIRM</name>
<dbReference type="AlphaFoldDB" id="A0A173UI47"/>
<dbReference type="RefSeq" id="WP_006856345.1">
    <property type="nucleotide sequence ID" value="NZ_CABIYH010000014.1"/>
</dbReference>
<dbReference type="Proteomes" id="UP000095350">
    <property type="component" value="Unassembled WGS sequence"/>
</dbReference>